<dbReference type="Gene3D" id="1.10.10.10">
    <property type="entry name" value="Winged helix-like DNA-binding domain superfamily/Winged helix DNA-binding domain"/>
    <property type="match status" value="1"/>
</dbReference>
<dbReference type="AlphaFoldDB" id="A0A6J7DIL5"/>
<organism evidence="2">
    <name type="scientific">freshwater metagenome</name>
    <dbReference type="NCBI Taxonomy" id="449393"/>
    <lineage>
        <taxon>unclassified sequences</taxon>
        <taxon>metagenomes</taxon>
        <taxon>ecological metagenomes</taxon>
    </lineage>
</organism>
<proteinExistence type="predicted"/>
<protein>
    <submittedName>
        <fullName evidence="2">Unannotated protein</fullName>
    </submittedName>
</protein>
<reference evidence="2" key="1">
    <citation type="submission" date="2020-05" db="EMBL/GenBank/DDBJ databases">
        <authorList>
            <person name="Chiriac C."/>
            <person name="Salcher M."/>
            <person name="Ghai R."/>
            <person name="Kavagutti S V."/>
        </authorList>
    </citation>
    <scope>NUCLEOTIDE SEQUENCE</scope>
</reference>
<dbReference type="InterPro" id="IPR050662">
    <property type="entry name" value="Sec-metab_biosynth-thioest"/>
</dbReference>
<evidence type="ECO:0000313" key="2">
    <source>
        <dbReference type="EMBL" id="CAB4868705.1"/>
    </source>
</evidence>
<dbReference type="PANTHER" id="PTHR23131">
    <property type="entry name" value="ENDORIBONUCLEASE LACTB2"/>
    <property type="match status" value="1"/>
</dbReference>
<name>A0A6J7DIL5_9ZZZZ</name>
<sequence>MSRQLPQWVHQFTAPNPGPMTLEGTNTWILGNSKVVIVDPGPNVESHLLDIALHAEIEHIVLTHGHSDHSEGVERLHEITGAPVSAWDQAFVHHGEKFVDNWKVSFSQCELEVIHTPGHSPDSVSFIARASGEAVLLTGDTMLGAGSAVIAHPQGHVGDYLNSLNRLALIEELLVLPGHGPVGGTSTTKAREYLVHRQDRIAQVQRAVLGGATTAEQIALVVYPDVIDELKAAALDSAQAHLMYVQERGSS</sequence>
<gene>
    <name evidence="2" type="ORF">UFOPK3401_00676</name>
</gene>
<dbReference type="Gene3D" id="3.60.15.10">
    <property type="entry name" value="Ribonuclease Z/Hydroxyacylglutathione hydrolase-like"/>
    <property type="match status" value="1"/>
</dbReference>
<dbReference type="SUPFAM" id="SSF56281">
    <property type="entry name" value="Metallo-hydrolase/oxidoreductase"/>
    <property type="match status" value="1"/>
</dbReference>
<dbReference type="InterPro" id="IPR036866">
    <property type="entry name" value="RibonucZ/Hydroxyglut_hydro"/>
</dbReference>
<dbReference type="Pfam" id="PF00753">
    <property type="entry name" value="Lactamase_B"/>
    <property type="match status" value="1"/>
</dbReference>
<dbReference type="SMART" id="SM00849">
    <property type="entry name" value="Lactamase_B"/>
    <property type="match status" value="1"/>
</dbReference>
<evidence type="ECO:0000259" key="1">
    <source>
        <dbReference type="SMART" id="SM00849"/>
    </source>
</evidence>
<dbReference type="EMBL" id="CAFBLM010000023">
    <property type="protein sequence ID" value="CAB4868705.1"/>
    <property type="molecule type" value="Genomic_DNA"/>
</dbReference>
<accession>A0A6J7DIL5</accession>
<dbReference type="InterPro" id="IPR036388">
    <property type="entry name" value="WH-like_DNA-bd_sf"/>
</dbReference>
<dbReference type="InterPro" id="IPR001279">
    <property type="entry name" value="Metallo-B-lactamas"/>
</dbReference>
<feature type="domain" description="Metallo-beta-lactamase" evidence="1">
    <location>
        <begin position="24"/>
        <end position="179"/>
    </location>
</feature>
<dbReference type="CDD" id="cd16278">
    <property type="entry name" value="metallo-hydrolase-like_MBL-fold"/>
    <property type="match status" value="1"/>
</dbReference>
<dbReference type="PANTHER" id="PTHR23131:SF0">
    <property type="entry name" value="ENDORIBONUCLEASE LACTB2"/>
    <property type="match status" value="1"/>
</dbReference>